<organism evidence="1 2">
    <name type="scientific">Deinococcus multiflagellatus</name>
    <dbReference type="NCBI Taxonomy" id="1656887"/>
    <lineage>
        <taxon>Bacteria</taxon>
        <taxon>Thermotogati</taxon>
        <taxon>Deinococcota</taxon>
        <taxon>Deinococci</taxon>
        <taxon>Deinococcales</taxon>
        <taxon>Deinococcaceae</taxon>
        <taxon>Deinococcus</taxon>
    </lineage>
</organism>
<reference evidence="2" key="1">
    <citation type="journal article" date="2019" name="Int. J. Syst. Evol. Microbiol.">
        <title>The Global Catalogue of Microorganisms (GCM) 10K type strain sequencing project: providing services to taxonomists for standard genome sequencing and annotation.</title>
        <authorList>
            <consortium name="The Broad Institute Genomics Platform"/>
            <consortium name="The Broad Institute Genome Sequencing Center for Infectious Disease"/>
            <person name="Wu L."/>
            <person name="Ma J."/>
        </authorList>
    </citation>
    <scope>NUCLEOTIDE SEQUENCE [LARGE SCALE GENOMIC DNA]</scope>
    <source>
        <strain evidence="2">CCUG 63830</strain>
    </source>
</reference>
<evidence type="ECO:0000313" key="2">
    <source>
        <dbReference type="Proteomes" id="UP001596317"/>
    </source>
</evidence>
<dbReference type="Pfam" id="PF25209">
    <property type="entry name" value="Phage_capsid_4"/>
    <property type="match status" value="1"/>
</dbReference>
<keyword evidence="2" id="KW-1185">Reference proteome</keyword>
<dbReference type="Proteomes" id="UP001596317">
    <property type="component" value="Unassembled WGS sequence"/>
</dbReference>
<gene>
    <name evidence="1" type="ORF">ACFP90_23250</name>
</gene>
<sequence length="419" mass="45773">MSRFETLRHKMLDAVRTGQARRFYESTGVTPSTGNLTQQANHLTATVLAMSCIRKFYEGYFGTLLGEKIAEGRKLRTSDDKAYAAAMRTYESLIPDLRGIRAEMRVVEAMTSSDLAYGIAAARDAVRRENLPPFQTDLFDIVRRRTVEDFNPVRARGGVNLLNRFLTLVAEGANVEYTGWVGQGEFYSVAKYELALALTWEALQKDKLGEFQDAMYELGQAAARTRAWAVVDAIRRMANRLPLPNGGLGPNISNINAVRSYLANQLDAQGRPVARALTDLFVPIGHVGTADTAMASQQLAYVGYAAGNPQQLPTANPVYRAATVHGEEILTLMGVDDYPGHNINDWIAVARGTTPVEVAVLRGFEGGPRTLTRIAETVEFDSGSFSQMIFEVKVLDALGAAVSDKTGILIASGNSNLQQ</sequence>
<evidence type="ECO:0000313" key="1">
    <source>
        <dbReference type="EMBL" id="MFC6662964.1"/>
    </source>
</evidence>
<name>A0ABW1ZPT7_9DEIO</name>
<protein>
    <submittedName>
        <fullName evidence="1">Uncharacterized protein</fullName>
    </submittedName>
</protein>
<comment type="caution">
    <text evidence="1">The sequence shown here is derived from an EMBL/GenBank/DDBJ whole genome shotgun (WGS) entry which is preliminary data.</text>
</comment>
<proteinExistence type="predicted"/>
<dbReference type="RefSeq" id="WP_224611755.1">
    <property type="nucleotide sequence ID" value="NZ_JAIQXV010000020.1"/>
</dbReference>
<dbReference type="EMBL" id="JBHSWB010000002">
    <property type="protein sequence ID" value="MFC6662964.1"/>
    <property type="molecule type" value="Genomic_DNA"/>
</dbReference>
<accession>A0ABW1ZPT7</accession>